<keyword evidence="3" id="KW-1185">Reference proteome</keyword>
<comment type="caution">
    <text evidence="2">The sequence shown here is derived from an EMBL/GenBank/DDBJ whole genome shotgun (WGS) entry which is preliminary data.</text>
</comment>
<sequence length="66" mass="7299">MPELAEEVNEAGEPSGDFGPNEIKRFATLKEKVVIANGCTLGELETARAFLDHILDQTIIQMEVLR</sequence>
<evidence type="ECO:0000313" key="2">
    <source>
        <dbReference type="EMBL" id="MCU6792203.1"/>
    </source>
</evidence>
<dbReference type="RefSeq" id="WP_262683597.1">
    <property type="nucleotide sequence ID" value="NZ_JAOQIO010000022.1"/>
</dbReference>
<protein>
    <submittedName>
        <fullName evidence="2">Uncharacterized protein</fullName>
    </submittedName>
</protein>
<dbReference type="EMBL" id="JAOQIO010000022">
    <property type="protein sequence ID" value="MCU6792203.1"/>
    <property type="molecule type" value="Genomic_DNA"/>
</dbReference>
<reference evidence="2 3" key="1">
    <citation type="submission" date="2022-09" db="EMBL/GenBank/DDBJ databases">
        <authorList>
            <person name="Han X.L."/>
            <person name="Wang Q."/>
            <person name="Lu T."/>
        </authorList>
    </citation>
    <scope>NUCLEOTIDE SEQUENCE [LARGE SCALE GENOMIC DNA]</scope>
    <source>
        <strain evidence="2 3">WQ 127069</strain>
    </source>
</reference>
<name>A0ABT2UC39_9BACL</name>
<organism evidence="2 3">
    <name type="scientific">Paenibacillus baimaensis</name>
    <dbReference type="NCBI Taxonomy" id="2982185"/>
    <lineage>
        <taxon>Bacteria</taxon>
        <taxon>Bacillati</taxon>
        <taxon>Bacillota</taxon>
        <taxon>Bacilli</taxon>
        <taxon>Bacillales</taxon>
        <taxon>Paenibacillaceae</taxon>
        <taxon>Paenibacillus</taxon>
    </lineage>
</organism>
<dbReference type="Proteomes" id="UP001652445">
    <property type="component" value="Unassembled WGS sequence"/>
</dbReference>
<feature type="compositionally biased region" description="Acidic residues" evidence="1">
    <location>
        <begin position="1"/>
        <end position="10"/>
    </location>
</feature>
<evidence type="ECO:0000256" key="1">
    <source>
        <dbReference type="SAM" id="MobiDB-lite"/>
    </source>
</evidence>
<accession>A0ABT2UC39</accession>
<evidence type="ECO:0000313" key="3">
    <source>
        <dbReference type="Proteomes" id="UP001652445"/>
    </source>
</evidence>
<gene>
    <name evidence="2" type="ORF">OB236_08695</name>
</gene>
<proteinExistence type="predicted"/>
<feature type="region of interest" description="Disordered" evidence="1">
    <location>
        <begin position="1"/>
        <end position="20"/>
    </location>
</feature>